<proteinExistence type="predicted"/>
<organism evidence="1 2">
    <name type="scientific">Defluviitalea saccharophila</name>
    <dbReference type="NCBI Taxonomy" id="879970"/>
    <lineage>
        <taxon>Bacteria</taxon>
        <taxon>Bacillati</taxon>
        <taxon>Bacillota</taxon>
        <taxon>Clostridia</taxon>
        <taxon>Lachnospirales</taxon>
        <taxon>Defluviitaleaceae</taxon>
        <taxon>Defluviitalea</taxon>
    </lineage>
</organism>
<name>A0ABZ2Y5Y9_9FIRM</name>
<dbReference type="EMBL" id="CP121687">
    <property type="protein sequence ID" value="WZL70768.1"/>
    <property type="molecule type" value="Genomic_DNA"/>
</dbReference>
<dbReference type="RefSeq" id="WP_341877724.1">
    <property type="nucleotide sequence ID" value="NZ_CP121687.1"/>
</dbReference>
<gene>
    <name evidence="1" type="ORF">QBE51_04405</name>
</gene>
<evidence type="ECO:0000313" key="1">
    <source>
        <dbReference type="EMBL" id="WZL70768.1"/>
    </source>
</evidence>
<reference evidence="1 2" key="1">
    <citation type="submission" date="2023-03" db="EMBL/GenBank/DDBJ databases">
        <title>Novel Species.</title>
        <authorList>
            <person name="Ma S."/>
        </authorList>
    </citation>
    <scope>NUCLEOTIDE SEQUENCE [LARGE SCALE GENOMIC DNA]</scope>
    <source>
        <strain evidence="1 2">LIND6LT2</strain>
    </source>
</reference>
<dbReference type="Proteomes" id="UP001486565">
    <property type="component" value="Chromosome"/>
</dbReference>
<accession>A0ABZ2Y5Y9</accession>
<sequence>MNENNGKRFIWLFVGLFIILSGFAGYNHASGKVNNKSSVSLDKMIKSIVESDAVISDIPDQMFPDESMVPEEFIPYLRIEKERAASQKLVGDLIYVYVPSTGISSLYYYINNSTIPLYHSNEGIQFSDETFAPFLEKVEQTYAQTL</sequence>
<evidence type="ECO:0000313" key="2">
    <source>
        <dbReference type="Proteomes" id="UP001486565"/>
    </source>
</evidence>
<protein>
    <submittedName>
        <fullName evidence="1">Uncharacterized protein</fullName>
    </submittedName>
</protein>
<keyword evidence="2" id="KW-1185">Reference proteome</keyword>